<feature type="compositionally biased region" description="Acidic residues" evidence="1">
    <location>
        <begin position="484"/>
        <end position="493"/>
    </location>
</feature>
<proteinExistence type="predicted"/>
<dbReference type="EMBL" id="BK015871">
    <property type="protein sequence ID" value="DAD70856.1"/>
    <property type="molecule type" value="Genomic_DNA"/>
</dbReference>
<dbReference type="InterPro" id="IPR006445">
    <property type="entry name" value="Phage-assoc_HI1409"/>
</dbReference>
<accession>A0A8S5LLX9</accession>
<reference evidence="3" key="1">
    <citation type="journal article" date="2021" name="Proc. Natl. Acad. Sci. U.S.A.">
        <title>A Catalog of Tens of Thousands of Viruses from Human Metagenomes Reveals Hidden Associations with Chronic Diseases.</title>
        <authorList>
            <person name="Tisza M.J."/>
            <person name="Buck C.B."/>
        </authorList>
    </citation>
    <scope>NUCLEOTIDE SEQUENCE</scope>
    <source>
        <strain evidence="3">Ctvok7</strain>
    </source>
</reference>
<sequence>MSRRNKNRPAGEQLNTEAVSVLDAFSNPLFRLGWGSQSPLEATEYPLTRMTDNYALLNSLYRDNWVVQNVVGLMVDDMLREWYKLKGDASPEMQDTLAAVERKTRIRDRINEGLRWGRLYGGAAGLIMVRGQEDLSKPLDLDMVFPGSFQGLYILDRWQGVVPNMGVVFEGGDPVPDTYSITDARGHTVANVHHSRVVRFTGRELPYIERVAELYWGESEIEALYKEVVSHDNVSANMAALTFQANINTMEIKGLEQLFSMGSTQMQRRFWNTMLAQSVMRSNFGVQLVEEGTKLTNQQYTFTGLQDVYESMCLNLCGASHYPMTKLFGRSPSGMNATGESDLKNYYDYVDSQREAKLRPALQKLLPVMAMSAWGFVPDDLDFTFPPLWTPTATETAEIALKKAQAIRDTFQAGLFGADTAMKELKKLEEETGMFGSLSDEEIAAAAGKSYQDVTALRDPLMGLGYGEELNANTEPSAEREGTGETDPDLFEG</sequence>
<feature type="region of interest" description="Disordered" evidence="1">
    <location>
        <begin position="466"/>
        <end position="493"/>
    </location>
</feature>
<protein>
    <submittedName>
        <fullName evidence="3">Portal</fullName>
    </submittedName>
</protein>
<dbReference type="InterPro" id="IPR024459">
    <property type="entry name" value="Acb1-like_N"/>
</dbReference>
<evidence type="ECO:0000313" key="3">
    <source>
        <dbReference type="EMBL" id="DAD70856.1"/>
    </source>
</evidence>
<evidence type="ECO:0000259" key="2">
    <source>
        <dbReference type="Pfam" id="PF06381"/>
    </source>
</evidence>
<evidence type="ECO:0000256" key="1">
    <source>
        <dbReference type="SAM" id="MobiDB-lite"/>
    </source>
</evidence>
<dbReference type="Pfam" id="PF06381">
    <property type="entry name" value="Phage_portal_3"/>
    <property type="match status" value="1"/>
</dbReference>
<organism evidence="3">
    <name type="scientific">Siphoviridae sp. ctvok7</name>
    <dbReference type="NCBI Taxonomy" id="2827596"/>
    <lineage>
        <taxon>Viruses</taxon>
        <taxon>Duplodnaviria</taxon>
        <taxon>Heunggongvirae</taxon>
        <taxon>Uroviricota</taxon>
        <taxon>Caudoviricetes</taxon>
    </lineage>
</organism>
<dbReference type="NCBIfam" id="TIGR01555">
    <property type="entry name" value="phge_rel_HI1409"/>
    <property type="match status" value="1"/>
</dbReference>
<name>A0A8S5LLX9_9CAUD</name>
<feature type="domain" description="Anti-CBASS protein Acb1-like N-terminal" evidence="2">
    <location>
        <begin position="57"/>
        <end position="407"/>
    </location>
</feature>